<feature type="compositionally biased region" description="Basic and acidic residues" evidence="2">
    <location>
        <begin position="1"/>
        <end position="10"/>
    </location>
</feature>
<evidence type="ECO:0000256" key="3">
    <source>
        <dbReference type="SAM" id="Phobius"/>
    </source>
</evidence>
<dbReference type="InterPro" id="IPR021765">
    <property type="entry name" value="UstYa-like"/>
</dbReference>
<evidence type="ECO:0000256" key="1">
    <source>
        <dbReference type="ARBA" id="ARBA00035112"/>
    </source>
</evidence>
<evidence type="ECO:0000313" key="4">
    <source>
        <dbReference type="EMBL" id="OAQ76380.1"/>
    </source>
</evidence>
<dbReference type="GO" id="GO:0043386">
    <property type="term" value="P:mycotoxin biosynthetic process"/>
    <property type="evidence" value="ECO:0007669"/>
    <property type="project" value="InterPro"/>
</dbReference>
<sequence>MTNAMDKESHLNSLLSDTDDPGSEVDLELHEIQSNAARRRSDKAVERLCKPLNVLFALLAISIASFWAGTYLPMRKSTLDGICAAHTTRWSPLLREVGVKYEVKKFNGSFLDENIYRKIGTPEVDKAWDDLGVNFAPGVISYEDGIKSGLEPHFVKRAKKYGGGFIVNMEGLHHLHCLNLMRKALWFNYDHYRELKQHAFKNDGEILRKHVTHCVDALRQVLMCNVDTGVLGQVWTVDNSGKELQAFPDFNSKHTCKNFEDMKEWSRKLMAPSTEAIPDDYLERPADSDVVGPIP</sequence>
<comment type="similarity">
    <text evidence="1">Belongs to the ustYa family.</text>
</comment>
<protein>
    <submittedName>
        <fullName evidence="4">Tat pathway signal sequence</fullName>
    </submittedName>
</protein>
<evidence type="ECO:0000256" key="2">
    <source>
        <dbReference type="SAM" id="MobiDB-lite"/>
    </source>
</evidence>
<dbReference type="Proteomes" id="UP000078240">
    <property type="component" value="Unassembled WGS sequence"/>
</dbReference>
<keyword evidence="3" id="KW-0812">Transmembrane</keyword>
<dbReference type="PANTHER" id="PTHR33365:SF13">
    <property type="entry name" value="TAT PATHWAY SIGNAL SEQUENCE"/>
    <property type="match status" value="1"/>
</dbReference>
<dbReference type="AlphaFoldDB" id="A0A179GFZ4"/>
<dbReference type="EMBL" id="LSBH01000007">
    <property type="protein sequence ID" value="OAQ76380.1"/>
    <property type="molecule type" value="Genomic_DNA"/>
</dbReference>
<evidence type="ECO:0000313" key="5">
    <source>
        <dbReference type="Proteomes" id="UP000078240"/>
    </source>
</evidence>
<keyword evidence="3" id="KW-0472">Membrane</keyword>
<keyword evidence="3" id="KW-1133">Transmembrane helix</keyword>
<dbReference type="PANTHER" id="PTHR33365">
    <property type="entry name" value="YALI0B05434P"/>
    <property type="match status" value="1"/>
</dbReference>
<comment type="caution">
    <text evidence="4">The sequence shown here is derived from an EMBL/GenBank/DDBJ whole genome shotgun (WGS) entry which is preliminary data.</text>
</comment>
<proteinExistence type="inferred from homology"/>
<gene>
    <name evidence="4" type="ORF">VFPBJ_08740</name>
</gene>
<accession>A0A179GFZ4</accession>
<dbReference type="Pfam" id="PF11807">
    <property type="entry name" value="UstYa"/>
    <property type="match status" value="1"/>
</dbReference>
<feature type="transmembrane region" description="Helical" evidence="3">
    <location>
        <begin position="48"/>
        <end position="68"/>
    </location>
</feature>
<organism evidence="4 5">
    <name type="scientific">Purpureocillium lilacinum</name>
    <name type="common">Paecilomyces lilacinus</name>
    <dbReference type="NCBI Taxonomy" id="33203"/>
    <lineage>
        <taxon>Eukaryota</taxon>
        <taxon>Fungi</taxon>
        <taxon>Dikarya</taxon>
        <taxon>Ascomycota</taxon>
        <taxon>Pezizomycotina</taxon>
        <taxon>Sordariomycetes</taxon>
        <taxon>Hypocreomycetidae</taxon>
        <taxon>Hypocreales</taxon>
        <taxon>Ophiocordycipitaceae</taxon>
        <taxon>Purpureocillium</taxon>
    </lineage>
</organism>
<reference evidence="4 5" key="1">
    <citation type="submission" date="2016-01" db="EMBL/GenBank/DDBJ databases">
        <title>Biosynthesis of antibiotic leucinostatins and their inhibition on Phytophthora in bio-control Purpureocillium lilacinum.</title>
        <authorList>
            <person name="Wang G."/>
            <person name="Liu Z."/>
            <person name="Lin R."/>
            <person name="Li E."/>
            <person name="Mao Z."/>
            <person name="Ling J."/>
            <person name="Yin W."/>
            <person name="Xie B."/>
        </authorList>
    </citation>
    <scope>NUCLEOTIDE SEQUENCE [LARGE SCALE GENOMIC DNA]</scope>
    <source>
        <strain evidence="4">PLBJ-1</strain>
    </source>
</reference>
<name>A0A179GFZ4_PURLI</name>
<feature type="region of interest" description="Disordered" evidence="2">
    <location>
        <begin position="1"/>
        <end position="21"/>
    </location>
</feature>